<proteinExistence type="predicted"/>
<feature type="compositionally biased region" description="Low complexity" evidence="1">
    <location>
        <begin position="16"/>
        <end position="41"/>
    </location>
</feature>
<protein>
    <submittedName>
        <fullName evidence="2">Uncharacterized protein</fullName>
    </submittedName>
</protein>
<name>A0A5J4UG05_9EUKA</name>
<feature type="region of interest" description="Disordered" evidence="1">
    <location>
        <begin position="1"/>
        <end position="56"/>
    </location>
</feature>
<sequence>IPGEVSQINQQQGIVSPQSSPKIRQSSSPRQPSQLRHQSPSDTIRTNHPHQHGFISPQINVSLSPIPKQTQQQLISNIPPYQIQSKPNEQAIVQQVQQLTQFDQSPDLPPYQNEQQIQPSIIPPPPPEYSSSSMTNNNSFIGKLSKEQKQILIWIYLLREIFAFVLKIESQYVIFQQSHHNVSKSDRKTIQNNINLLHDFYQLLYPDELYVFWLNDIGESGMKKNIQLNYIKEQKLFKKKLKNKISKILKCDENKDKEKLSKFLQIVRSTPHKITHFLREQYQSMRKFIQLAMLRILKFDLSVADIWTNNNNSEQTDEDQLYDNSDNDDEEDGDLYYSGDANTLEASNDQNRRNKHKQHPLTHSLRNKQRSEIDYQEGIEGSNHGESESSIKIEQQIQFRLN</sequence>
<feature type="compositionally biased region" description="Polar residues" evidence="1">
    <location>
        <begin position="1"/>
        <end position="15"/>
    </location>
</feature>
<organism evidence="2 3">
    <name type="scientific">Streblomastix strix</name>
    <dbReference type="NCBI Taxonomy" id="222440"/>
    <lineage>
        <taxon>Eukaryota</taxon>
        <taxon>Metamonada</taxon>
        <taxon>Preaxostyla</taxon>
        <taxon>Oxymonadida</taxon>
        <taxon>Streblomastigidae</taxon>
        <taxon>Streblomastix</taxon>
    </lineage>
</organism>
<dbReference type="EMBL" id="SNRW01017281">
    <property type="protein sequence ID" value="KAA6368505.1"/>
    <property type="molecule type" value="Genomic_DNA"/>
</dbReference>
<comment type="caution">
    <text evidence="2">The sequence shown here is derived from an EMBL/GenBank/DDBJ whole genome shotgun (WGS) entry which is preliminary data.</text>
</comment>
<reference evidence="2 3" key="1">
    <citation type="submission" date="2019-03" db="EMBL/GenBank/DDBJ databases">
        <title>Single cell metagenomics reveals metabolic interactions within the superorganism composed of flagellate Streblomastix strix and complex community of Bacteroidetes bacteria on its surface.</title>
        <authorList>
            <person name="Treitli S.C."/>
            <person name="Kolisko M."/>
            <person name="Husnik F."/>
            <person name="Keeling P."/>
            <person name="Hampl V."/>
        </authorList>
    </citation>
    <scope>NUCLEOTIDE SEQUENCE [LARGE SCALE GENOMIC DNA]</scope>
    <source>
        <strain evidence="2">ST1C</strain>
    </source>
</reference>
<dbReference type="AlphaFoldDB" id="A0A5J4UG05"/>
<feature type="compositionally biased region" description="Polar residues" evidence="1">
    <location>
        <begin position="340"/>
        <end position="349"/>
    </location>
</feature>
<dbReference type="Proteomes" id="UP000324800">
    <property type="component" value="Unassembled WGS sequence"/>
</dbReference>
<feature type="region of interest" description="Disordered" evidence="1">
    <location>
        <begin position="103"/>
        <end position="133"/>
    </location>
</feature>
<feature type="compositionally biased region" description="Acidic residues" evidence="1">
    <location>
        <begin position="315"/>
        <end position="334"/>
    </location>
</feature>
<feature type="region of interest" description="Disordered" evidence="1">
    <location>
        <begin position="310"/>
        <end position="402"/>
    </location>
</feature>
<feature type="non-terminal residue" evidence="2">
    <location>
        <position position="1"/>
    </location>
</feature>
<gene>
    <name evidence="2" type="ORF">EZS28_035968</name>
</gene>
<feature type="compositionally biased region" description="Polar residues" evidence="1">
    <location>
        <begin position="392"/>
        <end position="402"/>
    </location>
</feature>
<evidence type="ECO:0000313" key="2">
    <source>
        <dbReference type="EMBL" id="KAA6368505.1"/>
    </source>
</evidence>
<evidence type="ECO:0000256" key="1">
    <source>
        <dbReference type="SAM" id="MobiDB-lite"/>
    </source>
</evidence>
<evidence type="ECO:0000313" key="3">
    <source>
        <dbReference type="Proteomes" id="UP000324800"/>
    </source>
</evidence>
<feature type="compositionally biased region" description="Basic residues" evidence="1">
    <location>
        <begin position="353"/>
        <end position="368"/>
    </location>
</feature>
<accession>A0A5J4UG05</accession>